<dbReference type="EMBL" id="OOIP01000010">
    <property type="protein sequence ID" value="SPO38348.1"/>
    <property type="molecule type" value="Genomic_DNA"/>
</dbReference>
<dbReference type="AlphaFoldDB" id="A0A5C3F1N0"/>
<gene>
    <name evidence="3" type="ORF">PSFLO_03825</name>
</gene>
<dbReference type="SUPFAM" id="SSF54001">
    <property type="entry name" value="Cysteine proteinases"/>
    <property type="match status" value="1"/>
</dbReference>
<protein>
    <recommendedName>
        <fullName evidence="2">OTU domain-containing protein</fullName>
    </recommendedName>
</protein>
<dbReference type="GO" id="GO:0004843">
    <property type="term" value="F:cysteine-type deubiquitinase activity"/>
    <property type="evidence" value="ECO:0007669"/>
    <property type="project" value="TreeGrafter"/>
</dbReference>
<dbReference type="Proteomes" id="UP000323386">
    <property type="component" value="Unassembled WGS sequence"/>
</dbReference>
<organism evidence="3 4">
    <name type="scientific">Pseudozyma flocculosa</name>
    <dbReference type="NCBI Taxonomy" id="84751"/>
    <lineage>
        <taxon>Eukaryota</taxon>
        <taxon>Fungi</taxon>
        <taxon>Dikarya</taxon>
        <taxon>Basidiomycota</taxon>
        <taxon>Ustilaginomycotina</taxon>
        <taxon>Ustilaginomycetes</taxon>
        <taxon>Ustilaginales</taxon>
        <taxon>Ustilaginaceae</taxon>
        <taxon>Pseudozyma</taxon>
    </lineage>
</organism>
<proteinExistence type="predicted"/>
<dbReference type="InterPro" id="IPR003323">
    <property type="entry name" value="OTU_dom"/>
</dbReference>
<accession>A0A5C3F1N0</accession>
<evidence type="ECO:0000313" key="4">
    <source>
        <dbReference type="Proteomes" id="UP000323386"/>
    </source>
</evidence>
<dbReference type="GO" id="GO:0016579">
    <property type="term" value="P:protein deubiquitination"/>
    <property type="evidence" value="ECO:0007669"/>
    <property type="project" value="TreeGrafter"/>
</dbReference>
<evidence type="ECO:0000256" key="1">
    <source>
        <dbReference type="SAM" id="MobiDB-lite"/>
    </source>
</evidence>
<dbReference type="PROSITE" id="PS50802">
    <property type="entry name" value="OTU"/>
    <property type="match status" value="1"/>
</dbReference>
<feature type="region of interest" description="Disordered" evidence="1">
    <location>
        <begin position="1"/>
        <end position="23"/>
    </location>
</feature>
<dbReference type="PANTHER" id="PTHR12419">
    <property type="entry name" value="OTU DOMAIN CONTAINING PROTEIN"/>
    <property type="match status" value="1"/>
</dbReference>
<evidence type="ECO:0000313" key="3">
    <source>
        <dbReference type="EMBL" id="SPO38348.1"/>
    </source>
</evidence>
<dbReference type="InterPro" id="IPR038765">
    <property type="entry name" value="Papain-like_cys_pep_sf"/>
</dbReference>
<dbReference type="Pfam" id="PF02338">
    <property type="entry name" value="OTU"/>
    <property type="match status" value="1"/>
</dbReference>
<evidence type="ECO:0000259" key="2">
    <source>
        <dbReference type="PROSITE" id="PS50802"/>
    </source>
</evidence>
<sequence>MEQEKLKKQLEQEKARTSREPRSKETILKDFHFIKTNNSVLGDGNCQFRVMSQHLHLSAEEYLQEMAKNKTWGDEITLAAMAEAYRCSIFVLSCITPVSSTQRRYITSIYPDGAQGPHYGFYYVQNSRHYMPLYF</sequence>
<dbReference type="InterPro" id="IPR050704">
    <property type="entry name" value="Peptidase_C85-like"/>
</dbReference>
<dbReference type="Gene3D" id="3.90.70.80">
    <property type="match status" value="1"/>
</dbReference>
<reference evidence="3 4" key="1">
    <citation type="submission" date="2018-03" db="EMBL/GenBank/DDBJ databases">
        <authorList>
            <person name="Guldener U."/>
        </authorList>
    </citation>
    <scope>NUCLEOTIDE SEQUENCE [LARGE SCALE GENOMIC DNA]</scope>
    <source>
        <strain evidence="3 4">DAOM196992</strain>
    </source>
</reference>
<name>A0A5C3F1N0_9BASI</name>
<dbReference type="PANTHER" id="PTHR12419:SF11">
    <property type="entry name" value="OTU DOMAIN-CONTAINING PROTEIN DDB_G0284757"/>
    <property type="match status" value="1"/>
</dbReference>
<dbReference type="OrthoDB" id="2564822at2759"/>
<keyword evidence="4" id="KW-1185">Reference proteome</keyword>
<feature type="domain" description="OTU" evidence="2">
    <location>
        <begin position="35"/>
        <end position="135"/>
    </location>
</feature>